<feature type="domain" description="PRC-barrel" evidence="3">
    <location>
        <begin position="48"/>
        <end position="124"/>
    </location>
</feature>
<keyword evidence="2" id="KW-0732">Signal</keyword>
<gene>
    <name evidence="4" type="ORF">MPLDJ20_260101</name>
</gene>
<evidence type="ECO:0000313" key="5">
    <source>
        <dbReference type="Proteomes" id="UP000046373"/>
    </source>
</evidence>
<accession>A0A090FDJ5</accession>
<evidence type="ECO:0000256" key="2">
    <source>
        <dbReference type="SAM" id="SignalP"/>
    </source>
</evidence>
<feature type="region of interest" description="Disordered" evidence="1">
    <location>
        <begin position="129"/>
        <end position="159"/>
    </location>
</feature>
<dbReference type="PANTHER" id="PTHR36505">
    <property type="entry name" value="BLR1072 PROTEIN"/>
    <property type="match status" value="1"/>
</dbReference>
<dbReference type="Gene3D" id="2.30.30.240">
    <property type="entry name" value="PRC-barrel domain"/>
    <property type="match status" value="2"/>
</dbReference>
<reference evidence="4 5" key="1">
    <citation type="submission" date="2014-08" db="EMBL/GenBank/DDBJ databases">
        <authorList>
            <person name="Moulin Lionel"/>
        </authorList>
    </citation>
    <scope>NUCLEOTIDE SEQUENCE [LARGE SCALE GENOMIC DNA]</scope>
</reference>
<dbReference type="InterPro" id="IPR027275">
    <property type="entry name" value="PRC-brl_dom"/>
</dbReference>
<organism evidence="4 5">
    <name type="scientific">Mesorhizobium plurifarium</name>
    <dbReference type="NCBI Taxonomy" id="69974"/>
    <lineage>
        <taxon>Bacteria</taxon>
        <taxon>Pseudomonadati</taxon>
        <taxon>Pseudomonadota</taxon>
        <taxon>Alphaproteobacteria</taxon>
        <taxon>Hyphomicrobiales</taxon>
        <taxon>Phyllobacteriaceae</taxon>
        <taxon>Mesorhizobium</taxon>
    </lineage>
</organism>
<sequence>MIRKVLATAATAALMSTALCMAGAYAANASKPATQTQVVAPVTDGKLVSKIMGAAVYGSNADDATKIGDVKDIVLDKDGNAKFVVIGVGGFLGVGEKNVAYDFSQLEWVNKKGDRWLVAKTTKDELKAQPNFDTKPYDTVATSTTQPANSTADTQAANTETDTTATASIDKTTLTQMPSDKISAANLIGTNVYGADDAKVGEIGDVILTGDKKVDSVIVDVGGFLGIGEKKVAVGMENLKFMIDKNGNRYLYTNFTKDQLEAQTAYDKATYAQNRDKQRIIVNK</sequence>
<feature type="signal peptide" evidence="2">
    <location>
        <begin position="1"/>
        <end position="26"/>
    </location>
</feature>
<dbReference type="Proteomes" id="UP000046373">
    <property type="component" value="Unassembled WGS sequence"/>
</dbReference>
<protein>
    <recommendedName>
        <fullName evidence="3">PRC-barrel domain-containing protein</fullName>
    </recommendedName>
</protein>
<dbReference type="Pfam" id="PF05239">
    <property type="entry name" value="PRC"/>
    <property type="match status" value="2"/>
</dbReference>
<dbReference type="SUPFAM" id="SSF50346">
    <property type="entry name" value="PRC-barrel domain"/>
    <property type="match status" value="2"/>
</dbReference>
<dbReference type="InterPro" id="IPR011033">
    <property type="entry name" value="PRC_barrel-like_sf"/>
</dbReference>
<proteinExistence type="predicted"/>
<dbReference type="PANTHER" id="PTHR36505:SF1">
    <property type="entry name" value="BLR1072 PROTEIN"/>
    <property type="match status" value="1"/>
</dbReference>
<evidence type="ECO:0000313" key="4">
    <source>
        <dbReference type="EMBL" id="CDX39721.1"/>
    </source>
</evidence>
<dbReference type="AlphaFoldDB" id="A0A090FDJ5"/>
<name>A0A090FDJ5_MESPL</name>
<feature type="domain" description="PRC-barrel" evidence="3">
    <location>
        <begin position="180"/>
        <end position="260"/>
    </location>
</feature>
<dbReference type="EMBL" id="CCNB01000019">
    <property type="protein sequence ID" value="CDX39721.1"/>
    <property type="molecule type" value="Genomic_DNA"/>
</dbReference>
<feature type="compositionally biased region" description="Polar residues" evidence="1">
    <location>
        <begin position="140"/>
        <end position="150"/>
    </location>
</feature>
<feature type="chain" id="PRO_5001855425" description="PRC-barrel domain-containing protein" evidence="2">
    <location>
        <begin position="27"/>
        <end position="284"/>
    </location>
</feature>
<evidence type="ECO:0000259" key="3">
    <source>
        <dbReference type="Pfam" id="PF05239"/>
    </source>
</evidence>
<evidence type="ECO:0000256" key="1">
    <source>
        <dbReference type="SAM" id="MobiDB-lite"/>
    </source>
</evidence>